<dbReference type="Proteomes" id="UP000589716">
    <property type="component" value="Unassembled WGS sequence"/>
</dbReference>
<sequence length="190" mass="19984">MANDLKNTQPPEEPPTAAPAGIPSQDPRLKAQEPLTPAERAFEANSVVMGGGMAAGAAAGAAIGTAVAGPVGIVVGGTIGAIAGALGGYAAVSAGDPNYDYWRDNHIGQPGYVEGYSYEDDYAPAYRLGYQGRGRYADRPWEQAEAELRNDWESLKGQSRLTWEQARLASQAAWHRVERALPGDADGDGR</sequence>
<evidence type="ECO:0000313" key="2">
    <source>
        <dbReference type="EMBL" id="NZA00961.1"/>
    </source>
</evidence>
<accession>A0A853ITE8</accession>
<evidence type="ECO:0000313" key="3">
    <source>
        <dbReference type="Proteomes" id="UP000589716"/>
    </source>
</evidence>
<keyword evidence="3" id="KW-1185">Reference proteome</keyword>
<name>A0A853ITE8_9BURK</name>
<evidence type="ECO:0000256" key="1">
    <source>
        <dbReference type="SAM" id="MobiDB-lite"/>
    </source>
</evidence>
<gene>
    <name evidence="2" type="ORF">H0I39_02715</name>
</gene>
<dbReference type="AlphaFoldDB" id="A0A853ITE8"/>
<dbReference type="RefSeq" id="WP_180549485.1">
    <property type="nucleotide sequence ID" value="NZ_JACCKX010000001.1"/>
</dbReference>
<comment type="caution">
    <text evidence="2">The sequence shown here is derived from an EMBL/GenBank/DDBJ whole genome shotgun (WGS) entry which is preliminary data.</text>
</comment>
<organism evidence="2 3">
    <name type="scientific">Ottowia beijingensis</name>
    <dbReference type="NCBI Taxonomy" id="1207057"/>
    <lineage>
        <taxon>Bacteria</taxon>
        <taxon>Pseudomonadati</taxon>
        <taxon>Pseudomonadota</taxon>
        <taxon>Betaproteobacteria</taxon>
        <taxon>Burkholderiales</taxon>
        <taxon>Comamonadaceae</taxon>
        <taxon>Ottowia</taxon>
    </lineage>
</organism>
<evidence type="ECO:0008006" key="4">
    <source>
        <dbReference type="Google" id="ProtNLM"/>
    </source>
</evidence>
<feature type="region of interest" description="Disordered" evidence="1">
    <location>
        <begin position="1"/>
        <end position="36"/>
    </location>
</feature>
<dbReference type="EMBL" id="JACCKX010000001">
    <property type="protein sequence ID" value="NZA00961.1"/>
    <property type="molecule type" value="Genomic_DNA"/>
</dbReference>
<protein>
    <recommendedName>
        <fullName evidence="4">Glycine zipper domain-containing protein</fullName>
    </recommendedName>
</protein>
<proteinExistence type="predicted"/>
<reference evidence="2 3" key="1">
    <citation type="submission" date="2020-07" db="EMBL/GenBank/DDBJ databases">
        <authorList>
            <person name="Maaloum M."/>
        </authorList>
    </citation>
    <scope>NUCLEOTIDE SEQUENCE [LARGE SCALE GENOMIC DNA]</scope>
    <source>
        <strain evidence="2 3">GCS-AN-3</strain>
    </source>
</reference>